<name>A0ABD0JS81_9CAEN</name>
<sequence>MAVVTSVGGPKLRTKSPPRRSDMSWWFAYNDPKKLYQGNVDHWSKQRIQAYINLAKMKKVHTDAGIPVPPEVSPNARMMYVWADDRHWRFRKPFNDLCLEILDGHLPGDLSDGYSKGLMREWLMGVAYEHAREDCQYWPFDASSPFQLPAKELKTITSITALPPHNLKRVARLNPKPKRQTKSNIPI</sequence>
<keyword evidence="3" id="KW-1185">Reference proteome</keyword>
<accession>A0ABD0JS81</accession>
<organism evidence="2 3">
    <name type="scientific">Batillaria attramentaria</name>
    <dbReference type="NCBI Taxonomy" id="370345"/>
    <lineage>
        <taxon>Eukaryota</taxon>
        <taxon>Metazoa</taxon>
        <taxon>Spiralia</taxon>
        <taxon>Lophotrochozoa</taxon>
        <taxon>Mollusca</taxon>
        <taxon>Gastropoda</taxon>
        <taxon>Caenogastropoda</taxon>
        <taxon>Sorbeoconcha</taxon>
        <taxon>Cerithioidea</taxon>
        <taxon>Batillariidae</taxon>
        <taxon>Batillaria</taxon>
    </lineage>
</organism>
<dbReference type="EMBL" id="JACVVK020000342">
    <property type="protein sequence ID" value="KAK7477731.1"/>
    <property type="molecule type" value="Genomic_DNA"/>
</dbReference>
<dbReference type="Proteomes" id="UP001519460">
    <property type="component" value="Unassembled WGS sequence"/>
</dbReference>
<proteinExistence type="predicted"/>
<comment type="caution">
    <text evidence="2">The sequence shown here is derived from an EMBL/GenBank/DDBJ whole genome shotgun (WGS) entry which is preliminary data.</text>
</comment>
<evidence type="ECO:0000313" key="2">
    <source>
        <dbReference type="EMBL" id="KAK7477731.1"/>
    </source>
</evidence>
<evidence type="ECO:0008006" key="4">
    <source>
        <dbReference type="Google" id="ProtNLM"/>
    </source>
</evidence>
<protein>
    <recommendedName>
        <fullName evidence="4">Aminotransferase-like plant mobile domain-containing protein</fullName>
    </recommendedName>
</protein>
<gene>
    <name evidence="2" type="ORF">BaRGS_00031019</name>
</gene>
<dbReference type="AlphaFoldDB" id="A0ABD0JS81"/>
<evidence type="ECO:0000313" key="3">
    <source>
        <dbReference type="Proteomes" id="UP001519460"/>
    </source>
</evidence>
<evidence type="ECO:0000256" key="1">
    <source>
        <dbReference type="SAM" id="MobiDB-lite"/>
    </source>
</evidence>
<reference evidence="2 3" key="1">
    <citation type="journal article" date="2023" name="Sci. Data">
        <title>Genome assembly of the Korean intertidal mud-creeper Batillaria attramentaria.</title>
        <authorList>
            <person name="Patra A.K."/>
            <person name="Ho P.T."/>
            <person name="Jun S."/>
            <person name="Lee S.J."/>
            <person name="Kim Y."/>
            <person name="Won Y.J."/>
        </authorList>
    </citation>
    <scope>NUCLEOTIDE SEQUENCE [LARGE SCALE GENOMIC DNA]</scope>
    <source>
        <strain evidence="2">Wonlab-2016</strain>
    </source>
</reference>
<feature type="region of interest" description="Disordered" evidence="1">
    <location>
        <begin position="1"/>
        <end position="20"/>
    </location>
</feature>